<dbReference type="Pfam" id="PF19514">
    <property type="entry name" value="MobC_2"/>
    <property type="match status" value="1"/>
</dbReference>
<proteinExistence type="predicted"/>
<accession>A0ABR7CPE3</accession>
<sequence length="116" mass="13700">MDKLQNIEFERLYELSGARTKSEFILSAIFDKPLKIVKIDKAAMDYYVKLTNLQSQYRAIGVNYNQAVKAINTELSEKKALSFLYKLEQHTLELVRTNKEIIRMTEEFEQKYLQVK</sequence>
<organism evidence="1 2">
    <name type="scientific">Alistipes hominis</name>
    <dbReference type="NCBI Taxonomy" id="2763015"/>
    <lineage>
        <taxon>Bacteria</taxon>
        <taxon>Pseudomonadati</taxon>
        <taxon>Bacteroidota</taxon>
        <taxon>Bacteroidia</taxon>
        <taxon>Bacteroidales</taxon>
        <taxon>Rikenellaceae</taxon>
        <taxon>Alistipes</taxon>
    </lineage>
</organism>
<protein>
    <recommendedName>
        <fullName evidence="3">MobA protein</fullName>
    </recommendedName>
</protein>
<evidence type="ECO:0000313" key="2">
    <source>
        <dbReference type="Proteomes" id="UP000636891"/>
    </source>
</evidence>
<evidence type="ECO:0000313" key="1">
    <source>
        <dbReference type="EMBL" id="MBC5617546.1"/>
    </source>
</evidence>
<name>A0ABR7CPE3_9BACT</name>
<dbReference type="Proteomes" id="UP000636891">
    <property type="component" value="Unassembled WGS sequence"/>
</dbReference>
<evidence type="ECO:0008006" key="3">
    <source>
        <dbReference type="Google" id="ProtNLM"/>
    </source>
</evidence>
<dbReference type="EMBL" id="JACOOK010000006">
    <property type="protein sequence ID" value="MBC5617546.1"/>
    <property type="molecule type" value="Genomic_DNA"/>
</dbReference>
<dbReference type="InterPro" id="IPR045788">
    <property type="entry name" value="MobC_2"/>
</dbReference>
<keyword evidence="2" id="KW-1185">Reference proteome</keyword>
<gene>
    <name evidence="1" type="ORF">H8S08_11040</name>
</gene>
<reference evidence="1 2" key="1">
    <citation type="submission" date="2020-08" db="EMBL/GenBank/DDBJ databases">
        <title>Genome public.</title>
        <authorList>
            <person name="Liu C."/>
            <person name="Sun Q."/>
        </authorList>
    </citation>
    <scope>NUCLEOTIDE SEQUENCE [LARGE SCALE GENOMIC DNA]</scope>
    <source>
        <strain evidence="1 2">New-7</strain>
    </source>
</reference>
<dbReference type="NCBIfam" id="NF041324">
    <property type="entry name" value="Bacteroid_MobA"/>
    <property type="match status" value="1"/>
</dbReference>
<comment type="caution">
    <text evidence="1">The sequence shown here is derived from an EMBL/GenBank/DDBJ whole genome shotgun (WGS) entry which is preliminary data.</text>
</comment>